<proteinExistence type="predicted"/>
<dbReference type="OrthoDB" id="7531258at2"/>
<accession>A0A9J9LFC7</accession>
<name>A0A9J9LFC7_RHIWR</name>
<dbReference type="EMBL" id="CP000699">
    <property type="protein sequence ID" value="ABQ69828.1"/>
    <property type="molecule type" value="Genomic_DNA"/>
</dbReference>
<reference evidence="2 3" key="1">
    <citation type="journal article" date="2010" name="J. Bacteriol.">
        <title>Genome sequence of the dioxin-mineralizing bacterium Sphingomonas wittichii RW1.</title>
        <authorList>
            <person name="Miller T.R."/>
            <person name="Delcher A.L."/>
            <person name="Salzberg S.L."/>
            <person name="Saunders E."/>
            <person name="Detter J.C."/>
            <person name="Halden R.U."/>
        </authorList>
    </citation>
    <scope>NUCLEOTIDE SEQUENCE [LARGE SCALE GENOMIC DNA]</scope>
    <source>
        <strain evidence="3">DSM 6014 / CCUG 31198 / JCM 15750 / NBRC 105917 / EY 4224 / RW1</strain>
    </source>
</reference>
<evidence type="ECO:0000256" key="1">
    <source>
        <dbReference type="SAM" id="MobiDB-lite"/>
    </source>
</evidence>
<feature type="region of interest" description="Disordered" evidence="1">
    <location>
        <begin position="400"/>
        <end position="435"/>
    </location>
</feature>
<gene>
    <name evidence="2" type="ordered locus">Swit_3482</name>
</gene>
<dbReference type="AlphaFoldDB" id="A0A9J9LFC7"/>
<protein>
    <submittedName>
        <fullName evidence="2">Uncharacterized protein</fullName>
    </submittedName>
</protein>
<organism evidence="2 3">
    <name type="scientific">Rhizorhabdus wittichii (strain DSM 6014 / CCUG 31198 / JCM 15750 / NBRC 105917 / EY 4224 / RW1)</name>
    <name type="common">Sphingomonas wittichii</name>
    <dbReference type="NCBI Taxonomy" id="392499"/>
    <lineage>
        <taxon>Bacteria</taxon>
        <taxon>Pseudomonadati</taxon>
        <taxon>Pseudomonadota</taxon>
        <taxon>Alphaproteobacteria</taxon>
        <taxon>Sphingomonadales</taxon>
        <taxon>Sphingomonadaceae</taxon>
        <taxon>Rhizorhabdus</taxon>
    </lineage>
</organism>
<evidence type="ECO:0000313" key="2">
    <source>
        <dbReference type="EMBL" id="ABQ69828.1"/>
    </source>
</evidence>
<dbReference type="Pfam" id="PF18928">
    <property type="entry name" value="DUF5677"/>
    <property type="match status" value="1"/>
</dbReference>
<dbReference type="InterPro" id="IPR043733">
    <property type="entry name" value="DUF5677"/>
</dbReference>
<evidence type="ECO:0000313" key="3">
    <source>
        <dbReference type="Proteomes" id="UP000001989"/>
    </source>
</evidence>
<sequence>MDTLHNQLMRAFDDLPKIMGKRIVSDKLKELGIYTEARAQKLLDHILAADEDEIELDDEGIDENLEINFTDVDIARLEELMQEFTGELPQVVMDTIREIVPSMVRQYRKEWQAYRPYEEKDFELFKHRLQQRWGKGFDALRMLMSSCRDHGALFAERHRKSRAKKGRHQREALLALHMRGCQIAAEIMCLMENGYADGAMARWRTLHELAVVALLIQEYGDELAERYLSHRAIDEYKEMQLAIDAALLLGSKPPSERTIRNVTKTYEIALKQFDPEFRHDYGWAAKLIPGNKKPNFSDLEKLAGHATMRSHYKFASHNVHAGSSGISVRLSTRHGRSGIATGATNTGFLDPGQNTAFTLVQLTQTLWHEPYTMDRLATMQGLVELRNAIPPALGAADRRIGREERAKTKAAKIRAARSVVKADRKAKSGAGGRSR</sequence>
<dbReference type="KEGG" id="swi:Swit_3482"/>
<keyword evidence="3" id="KW-1185">Reference proteome</keyword>
<dbReference type="Proteomes" id="UP000001989">
    <property type="component" value="Chromosome"/>
</dbReference>